<evidence type="ECO:0000313" key="16">
    <source>
        <dbReference type="Proteomes" id="UP001157006"/>
    </source>
</evidence>
<evidence type="ECO:0000256" key="9">
    <source>
        <dbReference type="ARBA" id="ARBA00023136"/>
    </source>
</evidence>
<name>A0AAV0YZY1_VICFA</name>
<comment type="similarity">
    <text evidence="2">Belongs to the RLP family.</text>
</comment>
<dbReference type="Pfam" id="PF23598">
    <property type="entry name" value="LRR_14"/>
    <property type="match status" value="1"/>
</dbReference>
<dbReference type="PROSITE" id="PS51450">
    <property type="entry name" value="LRR"/>
    <property type="match status" value="1"/>
</dbReference>
<keyword evidence="4" id="KW-0433">Leucine-rich repeat</keyword>
<dbReference type="AlphaFoldDB" id="A0AAV0YZY1"/>
<evidence type="ECO:0000256" key="7">
    <source>
        <dbReference type="ARBA" id="ARBA00022737"/>
    </source>
</evidence>
<evidence type="ECO:0000256" key="3">
    <source>
        <dbReference type="ARBA" id="ARBA00022475"/>
    </source>
</evidence>
<keyword evidence="3" id="KW-1003">Cell membrane</keyword>
<organism evidence="15 16">
    <name type="scientific">Vicia faba</name>
    <name type="common">Broad bean</name>
    <name type="synonym">Faba vulgaris</name>
    <dbReference type="NCBI Taxonomy" id="3906"/>
    <lineage>
        <taxon>Eukaryota</taxon>
        <taxon>Viridiplantae</taxon>
        <taxon>Streptophyta</taxon>
        <taxon>Embryophyta</taxon>
        <taxon>Tracheophyta</taxon>
        <taxon>Spermatophyta</taxon>
        <taxon>Magnoliopsida</taxon>
        <taxon>eudicotyledons</taxon>
        <taxon>Gunneridae</taxon>
        <taxon>Pentapetalae</taxon>
        <taxon>rosids</taxon>
        <taxon>fabids</taxon>
        <taxon>Fabales</taxon>
        <taxon>Fabaceae</taxon>
        <taxon>Papilionoideae</taxon>
        <taxon>50 kb inversion clade</taxon>
        <taxon>NPAAA clade</taxon>
        <taxon>Hologalegina</taxon>
        <taxon>IRL clade</taxon>
        <taxon>Fabeae</taxon>
        <taxon>Vicia</taxon>
    </lineage>
</organism>
<keyword evidence="10" id="KW-0675">Receptor</keyword>
<protein>
    <recommendedName>
        <fullName evidence="17">Leucine-rich repeat-containing N-terminal plant-type domain-containing protein</fullName>
    </recommendedName>
</protein>
<evidence type="ECO:0000256" key="6">
    <source>
        <dbReference type="ARBA" id="ARBA00022729"/>
    </source>
</evidence>
<dbReference type="InterPro" id="IPR003591">
    <property type="entry name" value="Leu-rich_rpt_typical-subtyp"/>
</dbReference>
<evidence type="ECO:0000256" key="5">
    <source>
        <dbReference type="ARBA" id="ARBA00022692"/>
    </source>
</evidence>
<evidence type="ECO:0000256" key="10">
    <source>
        <dbReference type="ARBA" id="ARBA00023170"/>
    </source>
</evidence>
<evidence type="ECO:0000256" key="2">
    <source>
        <dbReference type="ARBA" id="ARBA00009592"/>
    </source>
</evidence>
<dbReference type="InterPro" id="IPR055414">
    <property type="entry name" value="LRR_R13L4/SHOC2-like"/>
</dbReference>
<evidence type="ECO:0000256" key="11">
    <source>
        <dbReference type="ARBA" id="ARBA00023180"/>
    </source>
</evidence>
<dbReference type="PRINTS" id="PR00019">
    <property type="entry name" value="LEURICHRPT"/>
</dbReference>
<dbReference type="SUPFAM" id="SSF52058">
    <property type="entry name" value="L domain-like"/>
    <property type="match status" value="2"/>
</dbReference>
<reference evidence="15 16" key="1">
    <citation type="submission" date="2023-01" db="EMBL/GenBank/DDBJ databases">
        <authorList>
            <person name="Kreplak J."/>
        </authorList>
    </citation>
    <scope>NUCLEOTIDE SEQUENCE [LARGE SCALE GENOMIC DNA]</scope>
</reference>
<keyword evidence="8 12" id="KW-1133">Transmembrane helix</keyword>
<dbReference type="FunFam" id="3.80.10.10:FF:000095">
    <property type="entry name" value="LRR receptor-like serine/threonine-protein kinase GSO1"/>
    <property type="match status" value="3"/>
</dbReference>
<dbReference type="Pfam" id="PF08263">
    <property type="entry name" value="LRRNT_2"/>
    <property type="match status" value="1"/>
</dbReference>
<dbReference type="GO" id="GO:0005886">
    <property type="term" value="C:plasma membrane"/>
    <property type="evidence" value="ECO:0007669"/>
    <property type="project" value="UniProtKB-SubCell"/>
</dbReference>
<keyword evidence="16" id="KW-1185">Reference proteome</keyword>
<dbReference type="InterPro" id="IPR001611">
    <property type="entry name" value="Leu-rich_rpt"/>
</dbReference>
<keyword evidence="5 12" id="KW-0812">Transmembrane</keyword>
<dbReference type="Pfam" id="PF00560">
    <property type="entry name" value="LRR_1"/>
    <property type="match status" value="5"/>
</dbReference>
<evidence type="ECO:0000256" key="1">
    <source>
        <dbReference type="ARBA" id="ARBA00004251"/>
    </source>
</evidence>
<sequence>MVFVPCLVLSAQFLFLYSLLSFTFTTSFPLTHPKCLEDESHALLQFKEGFNINMTASWNPSSYPKTASWNASTDCCSWDGIQCDEYTNRVIHIDLSSSQLYGTMNANNTLFSLTRLQSLDLSDNDFNYSQIPPEIGELSQLRYLNLSHATFFGEIPPQVSQLSKLLSLDLSLHATTILQSSRVNLLQLKESSLKSIIQNATKLEILRLSYVTILSPLPEKLTNLTSLQVLSLYNSELYGEFPAGVFHLPNLKFLDLRYNSNLNGRLPEFQSSSLTVLGLDETGFYGTLPVSIGKLSSLNILSISTCHFWGYIPSSLGNLTQLMQINLQNNKLSGDPSASLTNLTKLSKLLVGHNEFTFETISWIGKLSSLTVLEISSVNIGSDIPSSFANLTQLETLNADNSNIKGEFPSWMMNLTNLAVLSLFRNFLSGKLDLNMFLKLKNLFYLDLSFNKISLYNGKSLSHMTKSRIQILQLQSCNLIEFPTFIRYSSDLQILDLSNNSITSLPSWLWRKSSLQILDVYDNSLTGEISPSICNLKSLIQLELGFNSLSGNVPSCIINFTPNLQVLTLQGNKLSGLIPQTFQMENTLKMIDFSNNNLQGQLPRALVNCGSLEYFDISHNNINDSFPFWLGDLPELKVLALSNNEFHGDIRCPDNMTCTFPKLHIIDLSHNEFSGSFPSEMIQTWKTMKTSNTSQLQYDKSSIFYSFYKSGGTSTTESLTYSFRMSNKGMVMVYEKLQEFYSMIAIDMSSNKISGEIPKVIGDWKSLVLLNLSNNNLIGSIPSSLGKLSNLEALDLSFNGLSGKIPQQLTQLTFLEFLNVSFNNLTGPIPQNEQFSTFLENSFEGNQGLCGDQLSKKCTEHPGPSSSDGDHDSESFIEIEWKVSLIGYTGGLVAGVALGISYSSQVLRWLRRIF</sequence>
<dbReference type="PANTHER" id="PTHR48052:SF85">
    <property type="entry name" value="LEUCINE-RICH REPEAT-CONTAINING N-TERMINAL PLANT-TYPE DOMAIN-CONTAINING PROTEIN"/>
    <property type="match status" value="1"/>
</dbReference>
<dbReference type="Proteomes" id="UP001157006">
    <property type="component" value="Chromosome 1S"/>
</dbReference>
<proteinExistence type="inferred from homology"/>
<feature type="transmembrane region" description="Helical" evidence="12">
    <location>
        <begin position="885"/>
        <end position="904"/>
    </location>
</feature>
<dbReference type="EMBL" id="OX451735">
    <property type="protein sequence ID" value="CAI8591770.1"/>
    <property type="molecule type" value="Genomic_DNA"/>
</dbReference>
<feature type="domain" description="Leucine-rich repeat-containing N-terminal plant-type" evidence="13">
    <location>
        <begin position="37"/>
        <end position="84"/>
    </location>
</feature>
<keyword evidence="11" id="KW-0325">Glycoprotein</keyword>
<dbReference type="SUPFAM" id="SSF52047">
    <property type="entry name" value="RNI-like"/>
    <property type="match status" value="1"/>
</dbReference>
<dbReference type="SMART" id="SM00369">
    <property type="entry name" value="LRR_TYP"/>
    <property type="match status" value="7"/>
</dbReference>
<feature type="domain" description="Disease resistance R13L4/SHOC-2-like LRR" evidence="14">
    <location>
        <begin position="364"/>
        <end position="509"/>
    </location>
</feature>
<evidence type="ECO:0000256" key="12">
    <source>
        <dbReference type="SAM" id="Phobius"/>
    </source>
</evidence>
<dbReference type="Gene3D" id="3.80.10.10">
    <property type="entry name" value="Ribonuclease Inhibitor"/>
    <property type="match status" value="3"/>
</dbReference>
<evidence type="ECO:0000259" key="13">
    <source>
        <dbReference type="Pfam" id="PF08263"/>
    </source>
</evidence>
<keyword evidence="7" id="KW-0677">Repeat</keyword>
<keyword evidence="6" id="KW-0732">Signal</keyword>
<keyword evidence="9 12" id="KW-0472">Membrane</keyword>
<evidence type="ECO:0008006" key="17">
    <source>
        <dbReference type="Google" id="ProtNLM"/>
    </source>
</evidence>
<dbReference type="PANTHER" id="PTHR48052">
    <property type="entry name" value="UNNAMED PRODUCT"/>
    <property type="match status" value="1"/>
</dbReference>
<evidence type="ECO:0000259" key="14">
    <source>
        <dbReference type="Pfam" id="PF23598"/>
    </source>
</evidence>
<dbReference type="InterPro" id="IPR032675">
    <property type="entry name" value="LRR_dom_sf"/>
</dbReference>
<accession>A0AAV0YZY1</accession>
<dbReference type="Pfam" id="PF13855">
    <property type="entry name" value="LRR_8"/>
    <property type="match status" value="1"/>
</dbReference>
<evidence type="ECO:0000256" key="4">
    <source>
        <dbReference type="ARBA" id="ARBA00022614"/>
    </source>
</evidence>
<evidence type="ECO:0000313" key="15">
    <source>
        <dbReference type="EMBL" id="CAI8591770.1"/>
    </source>
</evidence>
<gene>
    <name evidence="15" type="ORF">VFH_I006480</name>
</gene>
<evidence type="ECO:0000256" key="8">
    <source>
        <dbReference type="ARBA" id="ARBA00022989"/>
    </source>
</evidence>
<dbReference type="InterPro" id="IPR013210">
    <property type="entry name" value="LRR_N_plant-typ"/>
</dbReference>
<comment type="subcellular location">
    <subcellularLocation>
        <location evidence="1">Cell membrane</location>
        <topology evidence="1">Single-pass type I membrane protein</topology>
    </subcellularLocation>
</comment>